<dbReference type="GO" id="GO:0033072">
    <property type="term" value="P:vancomycin biosynthetic process"/>
    <property type="evidence" value="ECO:0007669"/>
    <property type="project" value="UniProtKB-ARBA"/>
</dbReference>
<name>A0AAX2GU06_9FLAO</name>
<evidence type="ECO:0000313" key="4">
    <source>
        <dbReference type="EMBL" id="SNV01069.1"/>
    </source>
</evidence>
<evidence type="ECO:0000259" key="2">
    <source>
        <dbReference type="Pfam" id="PF06722"/>
    </source>
</evidence>
<organism evidence="4 6">
    <name type="scientific">Capnocytophaga haemolytica</name>
    <dbReference type="NCBI Taxonomy" id="45243"/>
    <lineage>
        <taxon>Bacteria</taxon>
        <taxon>Pseudomonadati</taxon>
        <taxon>Bacteroidota</taxon>
        <taxon>Flavobacteriia</taxon>
        <taxon>Flavobacteriales</taxon>
        <taxon>Flavobacteriaceae</taxon>
        <taxon>Capnocytophaga</taxon>
    </lineage>
</organism>
<dbReference type="AlphaFoldDB" id="A0AAX2GU06"/>
<reference evidence="4 6" key="2">
    <citation type="submission" date="2017-06" db="EMBL/GenBank/DDBJ databases">
        <authorList>
            <consortium name="Pathogen Informatics"/>
        </authorList>
    </citation>
    <scope>NUCLEOTIDE SEQUENCE [LARGE SCALE GENOMIC DNA]</scope>
    <source>
        <strain evidence="4 6">NCTC12947</strain>
    </source>
</reference>
<dbReference type="InterPro" id="IPR004276">
    <property type="entry name" value="GlycoTrans_28_N"/>
</dbReference>
<evidence type="ECO:0000313" key="3">
    <source>
        <dbReference type="EMBL" id="AMD85488.1"/>
    </source>
</evidence>
<dbReference type="Proteomes" id="UP000065822">
    <property type="component" value="Chromosome"/>
</dbReference>
<evidence type="ECO:0000313" key="5">
    <source>
        <dbReference type="Proteomes" id="UP000065822"/>
    </source>
</evidence>
<dbReference type="GO" id="GO:0016758">
    <property type="term" value="F:hexosyltransferase activity"/>
    <property type="evidence" value="ECO:0007669"/>
    <property type="project" value="InterPro"/>
</dbReference>
<dbReference type="PANTHER" id="PTHR48050:SF13">
    <property type="entry name" value="STEROL 3-BETA-GLUCOSYLTRANSFERASE UGT80A2"/>
    <property type="match status" value="1"/>
</dbReference>
<gene>
    <name evidence="3" type="ORF">AXF12_08160</name>
    <name evidence="4" type="ORF">SAMEA44541418_00052</name>
</gene>
<dbReference type="Pfam" id="PF03033">
    <property type="entry name" value="Glyco_transf_28"/>
    <property type="match status" value="1"/>
</dbReference>
<dbReference type="EMBL" id="LT906449">
    <property type="protein sequence ID" value="SNV01069.1"/>
    <property type="molecule type" value="Genomic_DNA"/>
</dbReference>
<reference evidence="3 5" key="1">
    <citation type="submission" date="2016-02" db="EMBL/GenBank/DDBJ databases">
        <authorList>
            <person name="Holder M.E."/>
            <person name="Ajami N.J."/>
            <person name="Petrosino J.F."/>
        </authorList>
    </citation>
    <scope>NUCLEOTIDE SEQUENCE [LARGE SCALE GENOMIC DNA]</scope>
    <source>
        <strain evidence="3 5">CCUG 32990</strain>
    </source>
</reference>
<dbReference type="GO" id="GO:0005975">
    <property type="term" value="P:carbohydrate metabolic process"/>
    <property type="evidence" value="ECO:0007669"/>
    <property type="project" value="InterPro"/>
</dbReference>
<dbReference type="FunFam" id="3.40.50.2000:FF:000009">
    <property type="entry name" value="Sterol 3-beta-glucosyltransferase UGT80A2"/>
    <property type="match status" value="1"/>
</dbReference>
<dbReference type="Proteomes" id="UP000215539">
    <property type="component" value="Chromosome 1"/>
</dbReference>
<keyword evidence="5" id="KW-1185">Reference proteome</keyword>
<dbReference type="InterPro" id="IPR050426">
    <property type="entry name" value="Glycosyltransferase_28"/>
</dbReference>
<dbReference type="KEGG" id="chg:AXF12_08160"/>
<dbReference type="InterPro" id="IPR002213">
    <property type="entry name" value="UDP_glucos_trans"/>
</dbReference>
<evidence type="ECO:0000259" key="1">
    <source>
        <dbReference type="Pfam" id="PF03033"/>
    </source>
</evidence>
<feature type="domain" description="Erythromycin biosynthesis protein CIII-like C-terminal" evidence="2">
    <location>
        <begin position="276"/>
        <end position="389"/>
    </location>
</feature>
<dbReference type="Gene3D" id="3.40.50.2000">
    <property type="entry name" value="Glycogen Phosphorylase B"/>
    <property type="match status" value="2"/>
</dbReference>
<keyword evidence="4" id="KW-0808">Transferase</keyword>
<dbReference type="Pfam" id="PF06722">
    <property type="entry name" value="EryCIII-like_C"/>
    <property type="match status" value="1"/>
</dbReference>
<feature type="domain" description="Glycosyltransferase family 28 N-terminal" evidence="1">
    <location>
        <begin position="3"/>
        <end position="109"/>
    </location>
</feature>
<sequence length="416" mass="46473">MKICFLTLGTRGDVQPYLALAKELNRRGHQSLIATGRSFEHLIEAENVAFYPTELDFMALAQTPEGKAVLNAPLLHLQTAIKLSKEVLNPAYRKTMDDFYKAAQGAAMIIYHPKALGAVDIAVKLGIPAISMPSTPSTYPIADFPCLALTARYNLGAWLNRKSYALNSKSEVAQIKQINAFRNETLHLPPRKAGAYTYFRGGEEIPIVYPISPTLFKEVKDWNGHVYLPGFFFLETNEVLSRDLVTFLEEGARPLTVTFSSMQLKKPEIFMRKLLSALQELNKRAVILLGNLQLDLPRNDRIFVTKQAPHALLFEKSYAVLHHGGVGTTAAALRAGIPQLIMPCALDQPFWAKRMYQIGCGLEPLSERITKEGLISALKNIEEEKLVQQAQLIGQRIRAERGIENAAEWLEAQFRG</sequence>
<dbReference type="CDD" id="cd03784">
    <property type="entry name" value="GT1_Gtf-like"/>
    <property type="match status" value="1"/>
</dbReference>
<dbReference type="GO" id="GO:0008194">
    <property type="term" value="F:UDP-glycosyltransferase activity"/>
    <property type="evidence" value="ECO:0007669"/>
    <property type="project" value="InterPro"/>
</dbReference>
<dbReference type="EMBL" id="CP014227">
    <property type="protein sequence ID" value="AMD85488.1"/>
    <property type="molecule type" value="Genomic_DNA"/>
</dbReference>
<dbReference type="PANTHER" id="PTHR48050">
    <property type="entry name" value="STEROL 3-BETA-GLUCOSYLTRANSFERASE"/>
    <property type="match status" value="1"/>
</dbReference>
<accession>A0AAX2GU06</accession>
<proteinExistence type="predicted"/>
<dbReference type="SUPFAM" id="SSF53756">
    <property type="entry name" value="UDP-Glycosyltransferase/glycogen phosphorylase"/>
    <property type="match status" value="1"/>
</dbReference>
<dbReference type="RefSeq" id="WP_066430121.1">
    <property type="nucleotide sequence ID" value="NZ_CP014227.1"/>
</dbReference>
<dbReference type="InterPro" id="IPR010610">
    <property type="entry name" value="EryCIII-like_C"/>
</dbReference>
<evidence type="ECO:0000313" key="6">
    <source>
        <dbReference type="Proteomes" id="UP000215539"/>
    </source>
</evidence>
<protein>
    <submittedName>
        <fullName evidence="4">Glycosyl transferases, related to UDP-glucuronosyltransferase</fullName>
    </submittedName>
    <submittedName>
        <fullName evidence="3">Sterol 3-beta-glucosyltransferase</fullName>
    </submittedName>
</protein>